<dbReference type="Proteomes" id="UP000078595">
    <property type="component" value="Chromosome 7"/>
</dbReference>
<feature type="region of interest" description="Disordered" evidence="1">
    <location>
        <begin position="1"/>
        <end position="24"/>
    </location>
</feature>
<feature type="compositionally biased region" description="Polar residues" evidence="1">
    <location>
        <begin position="83"/>
        <end position="97"/>
    </location>
</feature>
<dbReference type="EMBL" id="KI894033">
    <property type="protein sequence ID" value="OBR83852.1"/>
    <property type="molecule type" value="Genomic_DNA"/>
</dbReference>
<reference evidence="3" key="2">
    <citation type="submission" date="2013-07" db="EMBL/GenBank/DDBJ databases">
        <authorList>
            <consortium name="The Broad Institute Genome Sequencing Platform"/>
            <person name="Cuomo C."/>
            <person name="Litvintseva A."/>
            <person name="Chen Y."/>
            <person name="Heitman J."/>
            <person name="Sun S."/>
            <person name="Springer D."/>
            <person name="Dromer F."/>
            <person name="Young S.K."/>
            <person name="Zeng Q."/>
            <person name="Gargeya S."/>
            <person name="Fitzgerald M."/>
            <person name="Abouelleil A."/>
            <person name="Alvarado L."/>
            <person name="Berlin A.M."/>
            <person name="Chapman S.B."/>
            <person name="Dewar J."/>
            <person name="Goldberg J."/>
            <person name="Griggs A."/>
            <person name="Gujja S."/>
            <person name="Hansen M."/>
            <person name="Howarth C."/>
            <person name="Imamovic A."/>
            <person name="Larimer J."/>
            <person name="McCowan C."/>
            <person name="Murphy C."/>
            <person name="Pearson M."/>
            <person name="Priest M."/>
            <person name="Roberts A."/>
            <person name="Saif S."/>
            <person name="Shea T."/>
            <person name="Sykes S."/>
            <person name="Wortman J."/>
            <person name="Nusbaum C."/>
            <person name="Birren B."/>
        </authorList>
    </citation>
    <scope>NUCLEOTIDE SEQUENCE</scope>
    <source>
        <strain evidence="3">CBS 10117</strain>
    </source>
</reference>
<evidence type="ECO:0000256" key="1">
    <source>
        <dbReference type="SAM" id="MobiDB-lite"/>
    </source>
</evidence>
<dbReference type="GeneID" id="28969834"/>
<dbReference type="AlphaFoldDB" id="A0A1A6A1C5"/>
<dbReference type="InterPro" id="IPR014721">
    <property type="entry name" value="Ribsml_uS5_D2-typ_fold_subgr"/>
</dbReference>
<sequence>MKRPSRRKSIPLDPSTSHHNDHLDQRVHATQMNTDRRGTDNFGQSALRSEVRQHIQRRPRNTGGTTDASSKLRLSRAKGVPASSRTGTYPGNSLGGNSTPDQRIHIIGFDLETSLPSIFSTKLPVFRSPLFNLRCIPFSRLPPRKVAPYPMQENERWKMDNRCIYFTVLSSKNAVSKLAIERNRCKRRFKAALDEILNKVQATSDKDKDIDAKLEFGLNFESGDRRTLVNNQYAYIASLTAEIHDAPFQQIQMEILKGLQYLQKAHSRNQISQATLPLPLPRYIPRGKNNMVDTSGKKAKMPLLGTSILENVV</sequence>
<dbReference type="EMBL" id="CP144536">
    <property type="protein sequence ID" value="WWC63513.1"/>
    <property type="molecule type" value="Genomic_DNA"/>
</dbReference>
<gene>
    <name evidence="2" type="ORF">I303_06135</name>
    <name evidence="3" type="ORF">I303_106116</name>
</gene>
<reference evidence="2" key="1">
    <citation type="submission" date="2013-07" db="EMBL/GenBank/DDBJ databases">
        <title>The Genome Sequence of Cryptococcus dejecticola CBS10117.</title>
        <authorList>
            <consortium name="The Broad Institute Genome Sequencing Platform"/>
            <person name="Cuomo C."/>
            <person name="Litvintseva A."/>
            <person name="Chen Y."/>
            <person name="Heitman J."/>
            <person name="Sun S."/>
            <person name="Springer D."/>
            <person name="Dromer F."/>
            <person name="Young S.K."/>
            <person name="Zeng Q."/>
            <person name="Gargeya S."/>
            <person name="Fitzgerald M."/>
            <person name="Abouelleil A."/>
            <person name="Alvarado L."/>
            <person name="Berlin A.M."/>
            <person name="Chapman S.B."/>
            <person name="Dewar J."/>
            <person name="Goldberg J."/>
            <person name="Griggs A."/>
            <person name="Gujja S."/>
            <person name="Hansen M."/>
            <person name="Howarth C."/>
            <person name="Imamovic A."/>
            <person name="Larimer J."/>
            <person name="McCowan C."/>
            <person name="Murphy C."/>
            <person name="Pearson M."/>
            <person name="Priest M."/>
            <person name="Roberts A."/>
            <person name="Saif S."/>
            <person name="Shea T."/>
            <person name="Sykes S."/>
            <person name="Wortman J."/>
            <person name="Nusbaum C."/>
            <person name="Birren B."/>
        </authorList>
    </citation>
    <scope>NUCLEOTIDE SEQUENCE [LARGE SCALE GENOMIC DNA]</scope>
    <source>
        <strain evidence="2">CBS 10117</strain>
    </source>
</reference>
<accession>A0A1A6A1C5</accession>
<organism evidence="2">
    <name type="scientific">Kwoniella dejecticola CBS 10117</name>
    <dbReference type="NCBI Taxonomy" id="1296121"/>
    <lineage>
        <taxon>Eukaryota</taxon>
        <taxon>Fungi</taxon>
        <taxon>Dikarya</taxon>
        <taxon>Basidiomycota</taxon>
        <taxon>Agaricomycotina</taxon>
        <taxon>Tremellomycetes</taxon>
        <taxon>Tremellales</taxon>
        <taxon>Cryptococcaceae</taxon>
        <taxon>Kwoniella</taxon>
    </lineage>
</organism>
<reference evidence="3" key="3">
    <citation type="submission" date="2024-02" db="EMBL/GenBank/DDBJ databases">
        <title>Comparative genomics of Cryptococcus and Kwoniella reveals pathogenesis evolution and contrasting modes of karyotype evolution via chromosome fusion or intercentromeric recombination.</title>
        <authorList>
            <person name="Coelho M.A."/>
            <person name="David-Palma M."/>
            <person name="Shea T."/>
            <person name="Bowers K."/>
            <person name="McGinley-Smith S."/>
            <person name="Mohammad A.W."/>
            <person name="Gnirke A."/>
            <person name="Yurkov A.M."/>
            <person name="Nowrousian M."/>
            <person name="Sun S."/>
            <person name="Cuomo C.A."/>
            <person name="Heitman J."/>
        </authorList>
    </citation>
    <scope>NUCLEOTIDE SEQUENCE</scope>
    <source>
        <strain evidence="3">CBS 10117</strain>
    </source>
</reference>
<evidence type="ECO:0000313" key="2">
    <source>
        <dbReference type="EMBL" id="OBR83852.1"/>
    </source>
</evidence>
<evidence type="ECO:0000313" key="4">
    <source>
        <dbReference type="Proteomes" id="UP000078595"/>
    </source>
</evidence>
<name>A0A1A6A1C5_9TREE</name>
<protein>
    <submittedName>
        <fullName evidence="2">Uncharacterized protein</fullName>
    </submittedName>
</protein>
<dbReference type="OrthoDB" id="2564731at2759"/>
<dbReference type="Gene3D" id="3.30.230.10">
    <property type="match status" value="1"/>
</dbReference>
<evidence type="ECO:0000313" key="3">
    <source>
        <dbReference type="EMBL" id="WWC63513.1"/>
    </source>
</evidence>
<proteinExistence type="predicted"/>
<keyword evidence="4" id="KW-1185">Reference proteome</keyword>
<dbReference type="RefSeq" id="XP_018261694.1">
    <property type="nucleotide sequence ID" value="XM_018409421.1"/>
</dbReference>
<feature type="region of interest" description="Disordered" evidence="1">
    <location>
        <begin position="51"/>
        <end position="97"/>
    </location>
</feature>
<dbReference type="VEuPathDB" id="FungiDB:I303_06135"/>
<dbReference type="STRING" id="1296121.A0A1A6A1C5"/>
<dbReference type="KEGG" id="kdj:28969834"/>